<dbReference type="CDD" id="cd04301">
    <property type="entry name" value="NAT_SF"/>
    <property type="match status" value="1"/>
</dbReference>
<comment type="caution">
    <text evidence="4">The sequence shown here is derived from an EMBL/GenBank/DDBJ whole genome shotgun (WGS) entry which is preliminary data.</text>
</comment>
<organism evidence="4 5">
    <name type="scientific">Weizmannia acidilactici</name>
    <dbReference type="NCBI Taxonomy" id="2607726"/>
    <lineage>
        <taxon>Bacteria</taxon>
        <taxon>Bacillati</taxon>
        <taxon>Bacillota</taxon>
        <taxon>Bacilli</taxon>
        <taxon>Bacillales</taxon>
        <taxon>Bacillaceae</taxon>
        <taxon>Heyndrickxia</taxon>
    </lineage>
</organism>
<dbReference type="InterPro" id="IPR016181">
    <property type="entry name" value="Acyl_CoA_acyltransferase"/>
</dbReference>
<feature type="domain" description="N-acetyltransferase" evidence="3">
    <location>
        <begin position="1"/>
        <end position="147"/>
    </location>
</feature>
<dbReference type="SUPFAM" id="SSF55729">
    <property type="entry name" value="Acyl-CoA N-acyltransferases (Nat)"/>
    <property type="match status" value="1"/>
</dbReference>
<dbReference type="Gene3D" id="3.40.630.30">
    <property type="match status" value="1"/>
</dbReference>
<dbReference type="PANTHER" id="PTHR43072:SF23">
    <property type="entry name" value="UPF0039 PROTEIN C11D3.02C"/>
    <property type="match status" value="1"/>
</dbReference>
<dbReference type="Proteomes" id="UP000391919">
    <property type="component" value="Unassembled WGS sequence"/>
</dbReference>
<evidence type="ECO:0000259" key="3">
    <source>
        <dbReference type="PROSITE" id="PS51186"/>
    </source>
</evidence>
<reference evidence="4 5" key="1">
    <citation type="submission" date="2019-09" db="EMBL/GenBank/DDBJ databases">
        <title>Draft genome sequence of Bacillus sp. JC-7.</title>
        <authorList>
            <person name="Tanaka N."/>
            <person name="Shiwa Y."/>
            <person name="Fujita N."/>
            <person name="Tanasupawat S."/>
        </authorList>
    </citation>
    <scope>NUCLEOTIDE SEQUENCE [LARGE SCALE GENOMIC DNA]</scope>
    <source>
        <strain evidence="4 5">JC-7</strain>
    </source>
</reference>
<dbReference type="EMBL" id="BKZQ01000002">
    <property type="protein sequence ID" value="GER68886.1"/>
    <property type="molecule type" value="Genomic_DNA"/>
</dbReference>
<sequence length="152" mass="17136">MPAILDIYNAYIGNGIITADTVPVTVEERMPWFKQHNPDARPLWVMELGGEIAAWISLSDFYGRPAYRSTAEVSIYIAEKYRGKGIGKFLMKKMVNACPKLQVETLLGFIFRENQASLKLFAHFGFEEWGSLPKVAELGGRMHDLLIVGKKV</sequence>
<evidence type="ECO:0000313" key="4">
    <source>
        <dbReference type="EMBL" id="GER68886.1"/>
    </source>
</evidence>
<evidence type="ECO:0000256" key="2">
    <source>
        <dbReference type="ARBA" id="ARBA00023315"/>
    </source>
</evidence>
<keyword evidence="5" id="KW-1185">Reference proteome</keyword>
<evidence type="ECO:0000313" key="5">
    <source>
        <dbReference type="Proteomes" id="UP000391919"/>
    </source>
</evidence>
<gene>
    <name evidence="4" type="ORF">BpJC7_01890</name>
</gene>
<dbReference type="AlphaFoldDB" id="A0A5J4J1R9"/>
<dbReference type="PROSITE" id="PS51186">
    <property type="entry name" value="GNAT"/>
    <property type="match status" value="1"/>
</dbReference>
<proteinExistence type="predicted"/>
<name>A0A5J4J1R9_9BACI</name>
<keyword evidence="1" id="KW-0808">Transferase</keyword>
<evidence type="ECO:0000256" key="1">
    <source>
        <dbReference type="ARBA" id="ARBA00022679"/>
    </source>
</evidence>
<dbReference type="PANTHER" id="PTHR43072">
    <property type="entry name" value="N-ACETYLTRANSFERASE"/>
    <property type="match status" value="1"/>
</dbReference>
<dbReference type="GO" id="GO:0016747">
    <property type="term" value="F:acyltransferase activity, transferring groups other than amino-acyl groups"/>
    <property type="evidence" value="ECO:0007669"/>
    <property type="project" value="InterPro"/>
</dbReference>
<dbReference type="InterPro" id="IPR000182">
    <property type="entry name" value="GNAT_dom"/>
</dbReference>
<keyword evidence="2" id="KW-0012">Acyltransferase</keyword>
<accession>A0A5J4J1R9</accession>
<protein>
    <submittedName>
        <fullName evidence="4">Phosphinothricin acetyltransferase</fullName>
    </submittedName>
</protein>
<dbReference type="Pfam" id="PF00583">
    <property type="entry name" value="Acetyltransf_1"/>
    <property type="match status" value="1"/>
</dbReference>